<evidence type="ECO:0000256" key="2">
    <source>
        <dbReference type="ARBA" id="ARBA00022692"/>
    </source>
</evidence>
<keyword evidence="10" id="KW-1185">Reference proteome</keyword>
<organism evidence="8 10">
    <name type="scientific">Pluralibacter gergoviae</name>
    <name type="common">Enterobacter gergoviae</name>
    <dbReference type="NCBI Taxonomy" id="61647"/>
    <lineage>
        <taxon>Bacteria</taxon>
        <taxon>Pseudomonadati</taxon>
        <taxon>Pseudomonadota</taxon>
        <taxon>Gammaproteobacteria</taxon>
        <taxon>Enterobacterales</taxon>
        <taxon>Enterobacteriaceae</taxon>
        <taxon>Pluralibacter</taxon>
    </lineage>
</organism>
<evidence type="ECO:0000313" key="8">
    <source>
        <dbReference type="EMBL" id="KMK13662.1"/>
    </source>
</evidence>
<name>A0A089QVT0_PLUGE</name>
<dbReference type="Gene3D" id="2.30.30.60">
    <property type="match status" value="1"/>
</dbReference>
<comment type="subcellular location">
    <subcellularLocation>
        <location evidence="1">Membrane</location>
    </subcellularLocation>
</comment>
<dbReference type="GeneID" id="61381985"/>
<feature type="transmembrane region" description="Helical" evidence="5">
    <location>
        <begin position="135"/>
        <end position="156"/>
    </location>
</feature>
<dbReference type="InterPro" id="IPR030192">
    <property type="entry name" value="YbdG"/>
</dbReference>
<dbReference type="InterPro" id="IPR023408">
    <property type="entry name" value="MscS_beta-dom_sf"/>
</dbReference>
<feature type="transmembrane region" description="Helical" evidence="5">
    <location>
        <begin position="101"/>
        <end position="123"/>
    </location>
</feature>
<reference evidence="9" key="2">
    <citation type="submission" date="2023-08" db="EMBL/GenBank/DDBJ databases">
        <title>WGS of pathogenic bacterial species, Los Angeles County Public Health Laboratories.</title>
        <authorList>
            <person name="Garrigues J.M."/>
            <person name="Green N.M."/>
        </authorList>
    </citation>
    <scope>NUCLEOTIDE SEQUENCE</scope>
    <source>
        <strain evidence="9">LACPHL-BACT-2023-00068</strain>
    </source>
</reference>
<dbReference type="EMBL" id="ABLOKC030000008">
    <property type="protein sequence ID" value="EML1471203.1"/>
    <property type="molecule type" value="Genomic_DNA"/>
</dbReference>
<gene>
    <name evidence="8" type="ORF">ABW06_11565</name>
    <name evidence="7" type="ORF">QEG54_001919</name>
    <name evidence="9" type="ORF">RBJ30_12870</name>
</gene>
<dbReference type="PANTHER" id="PTHR30414:SF0">
    <property type="entry name" value="MINICONDUCTANCE MECHANOSENSITIVE CHANNEL YBDG"/>
    <property type="match status" value="1"/>
</dbReference>
<dbReference type="GO" id="GO:0071470">
    <property type="term" value="P:cellular response to osmotic stress"/>
    <property type="evidence" value="ECO:0007669"/>
    <property type="project" value="InterPro"/>
</dbReference>
<dbReference type="eggNOG" id="COG0668">
    <property type="taxonomic scope" value="Bacteria"/>
</dbReference>
<reference evidence="7" key="3">
    <citation type="submission" date="2024-02" db="EMBL/GenBank/DDBJ databases">
        <authorList>
            <consortium name="Clinical and Environmental Microbiology Branch: Whole genome sequencing antimicrobial resistance pathogens in the healthcare setting"/>
        </authorList>
    </citation>
    <scope>NUCLEOTIDE SEQUENCE</scope>
    <source>
        <strain evidence="7">2021DK-00143</strain>
    </source>
</reference>
<reference evidence="8 10" key="1">
    <citation type="submission" date="2015-05" db="EMBL/GenBank/DDBJ databases">
        <title>Genome sequences of Pluralibacter gergoviae.</title>
        <authorList>
            <person name="Greninger A.L."/>
            <person name="Miller S."/>
        </authorList>
    </citation>
    <scope>NUCLEOTIDE SEQUENCE [LARGE SCALE GENOMIC DNA]</scope>
    <source>
        <strain evidence="8 10">JS81F13</strain>
    </source>
</reference>
<dbReference type="STRING" id="61647.LG71_01055"/>
<protein>
    <submittedName>
        <fullName evidence="7">Mechanosensitive ion channel</fullName>
    </submittedName>
    <submittedName>
        <fullName evidence="8">Membrane protein</fullName>
    </submittedName>
</protein>
<keyword evidence="4 5" id="KW-0472">Membrane</keyword>
<feature type="domain" description="Mechanosensitive ion channel MscS" evidence="6">
    <location>
        <begin position="185"/>
        <end position="249"/>
    </location>
</feature>
<evidence type="ECO:0000313" key="7">
    <source>
        <dbReference type="EMBL" id="EML1471203.1"/>
    </source>
</evidence>
<evidence type="ECO:0000256" key="1">
    <source>
        <dbReference type="ARBA" id="ARBA00004370"/>
    </source>
</evidence>
<dbReference type="GO" id="GO:0008381">
    <property type="term" value="F:mechanosensitive monoatomic ion channel activity"/>
    <property type="evidence" value="ECO:0007669"/>
    <property type="project" value="InterPro"/>
</dbReference>
<evidence type="ECO:0000256" key="5">
    <source>
        <dbReference type="SAM" id="Phobius"/>
    </source>
</evidence>
<dbReference type="GO" id="GO:0005886">
    <property type="term" value="C:plasma membrane"/>
    <property type="evidence" value="ECO:0007669"/>
    <property type="project" value="TreeGrafter"/>
</dbReference>
<feature type="transmembrane region" description="Helical" evidence="5">
    <location>
        <begin position="67"/>
        <end position="89"/>
    </location>
</feature>
<sequence>MHDLLIAWNWLRGNEIAFSVVAVIFLLLAGFVASMICKFFLLNIVRRFILHTKKSDPHDKDTRIARGLANLVPVVTVYVLAQLIVGLPAGLLEAIKTICGVLFIINLTMMVIQMLDLVNIIYIKKHGEKQHSIKGFIQIAKILVSSIATILVIATLSNRSPVIIFSSLGAAAAVLMLVFQHTLISLVANIQVSSSNVIKQGDWIEMPQNNISGEVTDIALHTITVRNWDNTVSWVPTKNFITESYTNWQPMFESGGRRIKRSFFIDQSSIAFATMDLLHSLEKMSADKYAMLETWLKTRVGEINAHELIEHGVTNLELLRKHLLNYLRRRTDIRNDMYLVVRQLSPTSEGLPLEIYCFTSNVFWTEYEDTQSEIFEYVLAIARYFGLEIYQQPSGIDMKNMTIRHNRSRSPQ</sequence>
<dbReference type="PATRIC" id="fig|61647.13.peg.947"/>
<dbReference type="EMBL" id="JAVDNV010000008">
    <property type="protein sequence ID" value="MDQ2309980.1"/>
    <property type="molecule type" value="Genomic_DNA"/>
</dbReference>
<dbReference type="RefSeq" id="WP_043080867.1">
    <property type="nucleotide sequence ID" value="NZ_CACVCI010000001.1"/>
</dbReference>
<dbReference type="AlphaFoldDB" id="A0A089QVT0"/>
<proteinExistence type="predicted"/>
<feature type="transmembrane region" description="Helical" evidence="5">
    <location>
        <begin position="162"/>
        <end position="179"/>
    </location>
</feature>
<evidence type="ECO:0000259" key="6">
    <source>
        <dbReference type="Pfam" id="PF00924"/>
    </source>
</evidence>
<keyword evidence="3 5" id="KW-1133">Transmembrane helix</keyword>
<dbReference type="SUPFAM" id="SSF50182">
    <property type="entry name" value="Sm-like ribonucleoproteins"/>
    <property type="match status" value="1"/>
</dbReference>
<evidence type="ECO:0000256" key="3">
    <source>
        <dbReference type="ARBA" id="ARBA00022989"/>
    </source>
</evidence>
<dbReference type="InterPro" id="IPR006685">
    <property type="entry name" value="MscS_channel_2nd"/>
</dbReference>
<evidence type="ECO:0000313" key="9">
    <source>
        <dbReference type="EMBL" id="MDQ2309980.1"/>
    </source>
</evidence>
<dbReference type="Pfam" id="PF00924">
    <property type="entry name" value="MS_channel_2nd"/>
    <property type="match status" value="1"/>
</dbReference>
<dbReference type="InterPro" id="IPR010920">
    <property type="entry name" value="LSM_dom_sf"/>
</dbReference>
<evidence type="ECO:0000256" key="4">
    <source>
        <dbReference type="ARBA" id="ARBA00023136"/>
    </source>
</evidence>
<dbReference type="PANTHER" id="PTHR30414">
    <property type="entry name" value="MINICONDUCTANCE MECHANOSENSITIVE CHANNEL YBDG"/>
    <property type="match status" value="1"/>
</dbReference>
<accession>A0A089QVT0</accession>
<dbReference type="Proteomes" id="UP001236270">
    <property type="component" value="Unassembled WGS sequence"/>
</dbReference>
<comment type="caution">
    <text evidence="8">The sequence shown here is derived from an EMBL/GenBank/DDBJ whole genome shotgun (WGS) entry which is preliminary data.</text>
</comment>
<evidence type="ECO:0000313" key="10">
    <source>
        <dbReference type="Proteomes" id="UP000036196"/>
    </source>
</evidence>
<keyword evidence="2 5" id="KW-0812">Transmembrane</keyword>
<dbReference type="Proteomes" id="UP000036196">
    <property type="component" value="Unassembled WGS sequence"/>
</dbReference>
<dbReference type="KEGG" id="pge:LG71_01055"/>
<feature type="transmembrane region" description="Helical" evidence="5">
    <location>
        <begin position="20"/>
        <end position="46"/>
    </location>
</feature>
<dbReference type="OrthoDB" id="9775207at2"/>
<dbReference type="EMBL" id="LDZF01000010">
    <property type="protein sequence ID" value="KMK13662.1"/>
    <property type="molecule type" value="Genomic_DNA"/>
</dbReference>